<reference evidence="11" key="1">
    <citation type="submission" date="2020-04" db="EMBL/GenBank/DDBJ databases">
        <authorList>
            <person name="Zhang T."/>
        </authorList>
    </citation>
    <scope>NUCLEOTIDE SEQUENCE</scope>
    <source>
        <strain evidence="11">HKST-UBA14</strain>
    </source>
</reference>
<dbReference type="Pfam" id="PF00344">
    <property type="entry name" value="SecY"/>
    <property type="match status" value="1"/>
</dbReference>
<proteinExistence type="inferred from homology"/>
<organism evidence="11 12">
    <name type="scientific">Candidatus Dojkabacteria bacterium</name>
    <dbReference type="NCBI Taxonomy" id="2099670"/>
    <lineage>
        <taxon>Bacteria</taxon>
        <taxon>Candidatus Dojkabacteria</taxon>
    </lineage>
</organism>
<evidence type="ECO:0000256" key="9">
    <source>
        <dbReference type="RuleBase" id="RU004349"/>
    </source>
</evidence>
<dbReference type="SUPFAM" id="SSF103491">
    <property type="entry name" value="Preprotein translocase SecY subunit"/>
    <property type="match status" value="1"/>
</dbReference>
<dbReference type="EMBL" id="JAGQLK010000231">
    <property type="protein sequence ID" value="MCA9384056.1"/>
    <property type="molecule type" value="Genomic_DNA"/>
</dbReference>
<dbReference type="InterPro" id="IPR002208">
    <property type="entry name" value="SecY/SEC61-alpha"/>
</dbReference>
<evidence type="ECO:0008006" key="13">
    <source>
        <dbReference type="Google" id="ProtNLM"/>
    </source>
</evidence>
<dbReference type="Proteomes" id="UP000783287">
    <property type="component" value="Unassembled WGS sequence"/>
</dbReference>
<evidence type="ECO:0000256" key="5">
    <source>
        <dbReference type="ARBA" id="ARBA00022927"/>
    </source>
</evidence>
<dbReference type="PANTHER" id="PTHR10906">
    <property type="entry name" value="SECY/SEC61-ALPHA FAMILY MEMBER"/>
    <property type="match status" value="1"/>
</dbReference>
<feature type="transmembrane region" description="Helical" evidence="10">
    <location>
        <begin position="208"/>
        <end position="230"/>
    </location>
</feature>
<evidence type="ECO:0000256" key="7">
    <source>
        <dbReference type="ARBA" id="ARBA00023010"/>
    </source>
</evidence>
<dbReference type="InterPro" id="IPR030659">
    <property type="entry name" value="SecY_CS"/>
</dbReference>
<sequence length="234" mass="25066">MSRFTNILKSPLNLLKSSKAKVSSSTGKIASGNSLLDSLKSKEVRKKVMFTLGMVVVYRILAAVPLPGIDVQLFNEAFGGNPLNNFFTLVTGGRLDNPSVVAIGLGAYINASIILQLLQTVIPKLEELSKEGERGRRTINQYTRILGVPLAVIQAFVIYTILNNVGQTSPQLAGLISNITTFDLITMVVTLTAGSVILMWLGELITEYGIGNGVSIIITLGILSSLPGLISNDF</sequence>
<reference evidence="11" key="2">
    <citation type="journal article" date="2021" name="Microbiome">
        <title>Successional dynamics and alternative stable states in a saline activated sludge microbial community over 9 years.</title>
        <authorList>
            <person name="Wang Y."/>
            <person name="Ye J."/>
            <person name="Ju F."/>
            <person name="Liu L."/>
            <person name="Boyd J.A."/>
            <person name="Deng Y."/>
            <person name="Parks D.H."/>
            <person name="Jiang X."/>
            <person name="Yin X."/>
            <person name="Woodcroft B.J."/>
            <person name="Tyson G.W."/>
            <person name="Hugenholtz P."/>
            <person name="Polz M.F."/>
            <person name="Zhang T."/>
        </authorList>
    </citation>
    <scope>NUCLEOTIDE SEQUENCE</scope>
    <source>
        <strain evidence="11">HKST-UBA14</strain>
    </source>
</reference>
<keyword evidence="7" id="KW-0811">Translocation</keyword>
<evidence type="ECO:0000256" key="8">
    <source>
        <dbReference type="ARBA" id="ARBA00023136"/>
    </source>
</evidence>
<evidence type="ECO:0000256" key="3">
    <source>
        <dbReference type="ARBA" id="ARBA00022448"/>
    </source>
</evidence>
<gene>
    <name evidence="11" type="ORF">KC909_06875</name>
</gene>
<comment type="caution">
    <text evidence="11">The sequence shown here is derived from an EMBL/GenBank/DDBJ whole genome shotgun (WGS) entry which is preliminary data.</text>
</comment>
<evidence type="ECO:0000256" key="10">
    <source>
        <dbReference type="SAM" id="Phobius"/>
    </source>
</evidence>
<dbReference type="AlphaFoldDB" id="A0A955RJL2"/>
<feature type="transmembrane region" description="Helical" evidence="10">
    <location>
        <begin position="48"/>
        <end position="66"/>
    </location>
</feature>
<protein>
    <recommendedName>
        <fullName evidence="13">Protein translocase subunit SecY</fullName>
    </recommendedName>
</protein>
<name>A0A955RJL2_9BACT</name>
<dbReference type="GO" id="GO:0015031">
    <property type="term" value="P:protein transport"/>
    <property type="evidence" value="ECO:0007669"/>
    <property type="project" value="UniProtKB-KW"/>
</dbReference>
<evidence type="ECO:0000256" key="6">
    <source>
        <dbReference type="ARBA" id="ARBA00022989"/>
    </source>
</evidence>
<evidence type="ECO:0000256" key="2">
    <source>
        <dbReference type="ARBA" id="ARBA00005751"/>
    </source>
</evidence>
<keyword evidence="6 10" id="KW-1133">Transmembrane helix</keyword>
<keyword evidence="3" id="KW-0813">Transport</keyword>
<feature type="non-terminal residue" evidence="11">
    <location>
        <position position="234"/>
    </location>
</feature>
<evidence type="ECO:0000256" key="4">
    <source>
        <dbReference type="ARBA" id="ARBA00022692"/>
    </source>
</evidence>
<dbReference type="PRINTS" id="PR00303">
    <property type="entry name" value="SECYTRNLCASE"/>
</dbReference>
<comment type="subcellular location">
    <subcellularLocation>
        <location evidence="1">Membrane</location>
        <topology evidence="1">Multi-pass membrane protein</topology>
    </subcellularLocation>
</comment>
<evidence type="ECO:0000313" key="11">
    <source>
        <dbReference type="EMBL" id="MCA9384056.1"/>
    </source>
</evidence>
<accession>A0A955RJL2</accession>
<dbReference type="GO" id="GO:0016020">
    <property type="term" value="C:membrane"/>
    <property type="evidence" value="ECO:0007669"/>
    <property type="project" value="UniProtKB-SubCell"/>
</dbReference>
<evidence type="ECO:0000256" key="1">
    <source>
        <dbReference type="ARBA" id="ARBA00004141"/>
    </source>
</evidence>
<keyword evidence="4 10" id="KW-0812">Transmembrane</keyword>
<keyword evidence="5" id="KW-0653">Protein transport</keyword>
<keyword evidence="8 10" id="KW-0472">Membrane</keyword>
<comment type="similarity">
    <text evidence="2 9">Belongs to the SecY/SEC61-alpha family.</text>
</comment>
<feature type="transmembrane region" description="Helical" evidence="10">
    <location>
        <begin position="182"/>
        <end position="201"/>
    </location>
</feature>
<feature type="transmembrane region" description="Helical" evidence="10">
    <location>
        <begin position="100"/>
        <end position="122"/>
    </location>
</feature>
<dbReference type="InterPro" id="IPR023201">
    <property type="entry name" value="SecY_dom_sf"/>
</dbReference>
<evidence type="ECO:0000313" key="12">
    <source>
        <dbReference type="Proteomes" id="UP000783287"/>
    </source>
</evidence>
<feature type="transmembrane region" description="Helical" evidence="10">
    <location>
        <begin position="142"/>
        <end position="162"/>
    </location>
</feature>
<dbReference type="Gene3D" id="1.10.3370.10">
    <property type="entry name" value="SecY subunit domain"/>
    <property type="match status" value="1"/>
</dbReference>
<dbReference type="PROSITE" id="PS00756">
    <property type="entry name" value="SECY_2"/>
    <property type="match status" value="1"/>
</dbReference>